<dbReference type="InterPro" id="IPR009078">
    <property type="entry name" value="Ferritin-like_SF"/>
</dbReference>
<protein>
    <submittedName>
        <fullName evidence="2">DUF2202 domain-containing protein</fullName>
    </submittedName>
</protein>
<proteinExistence type="predicted"/>
<sequence length="195" mass="22017">MKTIKIHFLLLASVLLLFGSCEGPFSQIDESIDDVELKKGSVKKSVELTEADSLGILFMREEEKLAHDVYEQLYVDFGHQVFLNIATSEQKHMDAMLRLITYYKLEDSATEISGQFNNEELQTFYNDLMASITDLASALNAGVLIESADIEDISGLIEITDLKNVKQVYSHLLNGSYNHLSSFERILDKVESKQN</sequence>
<gene>
    <name evidence="2" type="ORF">D1614_16560</name>
</gene>
<comment type="caution">
    <text evidence="2">The sequence shown here is derived from an EMBL/GenBank/DDBJ whole genome shotgun (WGS) entry which is preliminary data.</text>
</comment>
<accession>A0A399SSK2</accession>
<dbReference type="Gene3D" id="1.20.1260.10">
    <property type="match status" value="1"/>
</dbReference>
<dbReference type="InterPro" id="IPR019243">
    <property type="entry name" value="DUF2202"/>
</dbReference>
<reference evidence="2 3" key="1">
    <citation type="submission" date="2018-08" db="EMBL/GenBank/DDBJ databases">
        <title>Pallidiluteibacterium maritimus gen. nov., sp. nov., isolated from coastal sediment.</title>
        <authorList>
            <person name="Zhou L.Y."/>
        </authorList>
    </citation>
    <scope>NUCLEOTIDE SEQUENCE [LARGE SCALE GENOMIC DNA]</scope>
    <source>
        <strain evidence="2 3">XSD2</strain>
    </source>
</reference>
<dbReference type="Pfam" id="PF09968">
    <property type="entry name" value="DUF2202"/>
    <property type="match status" value="1"/>
</dbReference>
<dbReference type="Proteomes" id="UP000265926">
    <property type="component" value="Unassembled WGS sequence"/>
</dbReference>
<organism evidence="2 3">
    <name type="scientific">Maribellus luteus</name>
    <dbReference type="NCBI Taxonomy" id="2305463"/>
    <lineage>
        <taxon>Bacteria</taxon>
        <taxon>Pseudomonadati</taxon>
        <taxon>Bacteroidota</taxon>
        <taxon>Bacteroidia</taxon>
        <taxon>Marinilabiliales</taxon>
        <taxon>Prolixibacteraceae</taxon>
        <taxon>Maribellus</taxon>
    </lineage>
</organism>
<dbReference type="PROSITE" id="PS51257">
    <property type="entry name" value="PROKAR_LIPOPROTEIN"/>
    <property type="match status" value="1"/>
</dbReference>
<dbReference type="InterPro" id="IPR012347">
    <property type="entry name" value="Ferritin-like"/>
</dbReference>
<dbReference type="RefSeq" id="WP_119439085.1">
    <property type="nucleotide sequence ID" value="NZ_QWGR01000010.1"/>
</dbReference>
<name>A0A399SSK2_9BACT</name>
<dbReference type="SUPFAM" id="SSF47240">
    <property type="entry name" value="Ferritin-like"/>
    <property type="match status" value="1"/>
</dbReference>
<dbReference type="AlphaFoldDB" id="A0A399SSK2"/>
<dbReference type="OrthoDB" id="9801086at2"/>
<evidence type="ECO:0000313" key="3">
    <source>
        <dbReference type="Proteomes" id="UP000265926"/>
    </source>
</evidence>
<evidence type="ECO:0000259" key="1">
    <source>
        <dbReference type="Pfam" id="PF09968"/>
    </source>
</evidence>
<feature type="domain" description="DUF2202" evidence="1">
    <location>
        <begin position="55"/>
        <end position="189"/>
    </location>
</feature>
<keyword evidence="3" id="KW-1185">Reference proteome</keyword>
<evidence type="ECO:0000313" key="2">
    <source>
        <dbReference type="EMBL" id="RIJ47046.1"/>
    </source>
</evidence>
<dbReference type="EMBL" id="QWGR01000010">
    <property type="protein sequence ID" value="RIJ47046.1"/>
    <property type="molecule type" value="Genomic_DNA"/>
</dbReference>
<dbReference type="CDD" id="cd01048">
    <property type="entry name" value="Ferritin_like_AB2"/>
    <property type="match status" value="1"/>
</dbReference>